<keyword evidence="2" id="KW-0472">Membrane</keyword>
<dbReference type="Proteomes" id="UP001290462">
    <property type="component" value="Unassembled WGS sequence"/>
</dbReference>
<reference evidence="3" key="1">
    <citation type="submission" date="2023-08" db="EMBL/GenBank/DDBJ databases">
        <title>Genomic characterization of piscicolin 126 produced by Carnobacterium maltaromaticum CM22 strain isolated from salmon (Salmo salar).</title>
        <authorList>
            <person name="Gonzalez-Gragera E."/>
            <person name="Garcia-Lopez J.D."/>
            <person name="Teso-Perez C."/>
            <person name="Gimenez-Hernandez I."/>
            <person name="Peralta-Sanchez J.M."/>
            <person name="Valdivia E."/>
            <person name="Montalban-Lopez M."/>
            <person name="Martin-Platero A.M."/>
            <person name="Banos A."/>
            <person name="Martinez-Bueno M."/>
        </authorList>
    </citation>
    <scope>NUCLEOTIDE SEQUENCE</scope>
    <source>
        <strain evidence="3">CM22</strain>
    </source>
</reference>
<evidence type="ECO:0000256" key="1">
    <source>
        <dbReference type="SAM" id="MobiDB-lite"/>
    </source>
</evidence>
<evidence type="ECO:0000256" key="2">
    <source>
        <dbReference type="SAM" id="Phobius"/>
    </source>
</evidence>
<feature type="compositionally biased region" description="Low complexity" evidence="1">
    <location>
        <begin position="110"/>
        <end position="119"/>
    </location>
</feature>
<evidence type="ECO:0000313" key="3">
    <source>
        <dbReference type="EMBL" id="MDZ5757739.1"/>
    </source>
</evidence>
<evidence type="ECO:0000313" key="4">
    <source>
        <dbReference type="Proteomes" id="UP001290462"/>
    </source>
</evidence>
<dbReference type="EMBL" id="JAVBVO010000002">
    <property type="protein sequence ID" value="MDZ5757739.1"/>
    <property type="molecule type" value="Genomic_DNA"/>
</dbReference>
<feature type="transmembrane region" description="Helical" evidence="2">
    <location>
        <begin position="26"/>
        <end position="44"/>
    </location>
</feature>
<keyword evidence="2" id="KW-1133">Transmembrane helix</keyword>
<gene>
    <name evidence="3" type="ORF">RAK27_03625</name>
</gene>
<dbReference type="AlphaFoldDB" id="A0AAW9JZZ2"/>
<comment type="caution">
    <text evidence="3">The sequence shown here is derived from an EMBL/GenBank/DDBJ whole genome shotgun (WGS) entry which is preliminary data.</text>
</comment>
<name>A0AAW9JZZ2_CARML</name>
<keyword evidence="2" id="KW-0812">Transmembrane</keyword>
<organism evidence="3 4">
    <name type="scientific">Carnobacterium maltaromaticum</name>
    <name type="common">Carnobacterium piscicola</name>
    <dbReference type="NCBI Taxonomy" id="2751"/>
    <lineage>
        <taxon>Bacteria</taxon>
        <taxon>Bacillati</taxon>
        <taxon>Bacillota</taxon>
        <taxon>Bacilli</taxon>
        <taxon>Lactobacillales</taxon>
        <taxon>Carnobacteriaceae</taxon>
        <taxon>Carnobacterium</taxon>
    </lineage>
</organism>
<sequence length="125" mass="13812">MTEEKNSNQKEEQAKNSGWKKINKKFVLLSFVFLFIGFISGYQVSGMNNQAGTRQPRADQVENSDDQNNNTMENGRPDQRGLPSDRSNGEESDAISGATESEEDQLESGSTTNQSNNTSATEDII</sequence>
<feature type="region of interest" description="Disordered" evidence="1">
    <location>
        <begin position="45"/>
        <end position="125"/>
    </location>
</feature>
<protein>
    <submittedName>
        <fullName evidence="3">Uncharacterized protein</fullName>
    </submittedName>
</protein>
<accession>A0AAW9JZZ2</accession>
<dbReference type="RefSeq" id="WP_322808511.1">
    <property type="nucleotide sequence ID" value="NZ_JAVBVO010000002.1"/>
</dbReference>
<proteinExistence type="predicted"/>